<dbReference type="Gene3D" id="3.10.300.10">
    <property type="entry name" value="Methylpurine-DNA glycosylase (MPG)"/>
    <property type="match status" value="1"/>
</dbReference>
<dbReference type="Pfam" id="PF02245">
    <property type="entry name" value="Pur_DNA_glyco"/>
    <property type="match status" value="1"/>
</dbReference>
<dbReference type="EMBL" id="LN847049">
    <property type="protein sequence ID" value="CRI42619.1"/>
    <property type="molecule type" value="Genomic_DNA"/>
</dbReference>
<sequence>MLQEHFFLSEDVITLAQQLLGHKLITTHEALITSGYIVETEAYRGPDDKACHAYNYRKTQRNRAMYLKGGSAYLYRCYGMHHLLNVVTGPEDIPHAVLIRAILPDQGKELMIQRRQWRDKPPHLLTNGPGKVCQALGISLENNKQRLNTPALYISKEKISGTLTATARIGINYAQEYRDVPWRFLLSPEDSGKVLS</sequence>
<evidence type="ECO:0000256" key="2">
    <source>
        <dbReference type="ARBA" id="ARBA00022763"/>
    </source>
</evidence>
<keyword evidence="3 5" id="KW-0378">Hydrolase</keyword>
<dbReference type="GO" id="GO:0003905">
    <property type="term" value="F:alkylbase DNA N-glycosylase activity"/>
    <property type="evidence" value="ECO:0007669"/>
    <property type="project" value="InterPro"/>
</dbReference>
<evidence type="ECO:0000256" key="4">
    <source>
        <dbReference type="ARBA" id="ARBA00023204"/>
    </source>
</evidence>
<dbReference type="InterPro" id="IPR003180">
    <property type="entry name" value="MPG"/>
</dbReference>
<evidence type="ECO:0000313" key="6">
    <source>
        <dbReference type="EMBL" id="CRI42619.1"/>
    </source>
</evidence>
<name>A0A0F7WW70_CHLPN</name>
<keyword evidence="4 5" id="KW-0234">DNA repair</keyword>
<dbReference type="NCBIfam" id="TIGR00567">
    <property type="entry name" value="3mg"/>
    <property type="match status" value="1"/>
</dbReference>
<dbReference type="GO" id="GO:0003677">
    <property type="term" value="F:DNA binding"/>
    <property type="evidence" value="ECO:0007669"/>
    <property type="project" value="InterPro"/>
</dbReference>
<dbReference type="GO" id="GO:0006284">
    <property type="term" value="P:base-excision repair"/>
    <property type="evidence" value="ECO:0007669"/>
    <property type="project" value="InterPro"/>
</dbReference>
<dbReference type="PANTHER" id="PTHR10429:SF0">
    <property type="entry name" value="DNA-3-METHYLADENINE GLYCOSYLASE"/>
    <property type="match status" value="1"/>
</dbReference>
<comment type="similarity">
    <text evidence="1 5">Belongs to the DNA glycosylase MPG family.</text>
</comment>
<proteinExistence type="inferred from homology"/>
<dbReference type="SUPFAM" id="SSF50486">
    <property type="entry name" value="FMT C-terminal domain-like"/>
    <property type="match status" value="1"/>
</dbReference>
<gene>
    <name evidence="6" type="ORF">BN1224_DC9_BS_01020</name>
</gene>
<accession>A0A0F7WW70</accession>
<dbReference type="EC" id="3.2.2.-" evidence="5"/>
<protein>
    <recommendedName>
        <fullName evidence="5">Putative 3-methyladenine DNA glycosylase</fullName>
        <ecNumber evidence="5">3.2.2.-</ecNumber>
    </recommendedName>
</protein>
<dbReference type="AlphaFoldDB" id="A0A0F7WW70"/>
<evidence type="ECO:0000256" key="1">
    <source>
        <dbReference type="ARBA" id="ARBA00009232"/>
    </source>
</evidence>
<organism evidence="6">
    <name type="scientific">Chlamydia pneumoniae</name>
    <name type="common">Chlamydophila pneumoniae</name>
    <dbReference type="NCBI Taxonomy" id="83558"/>
    <lineage>
        <taxon>Bacteria</taxon>
        <taxon>Pseudomonadati</taxon>
        <taxon>Chlamydiota</taxon>
        <taxon>Chlamydiia</taxon>
        <taxon>Chlamydiales</taxon>
        <taxon>Chlamydiaceae</taxon>
        <taxon>Chlamydia/Chlamydophila group</taxon>
        <taxon>Chlamydia</taxon>
    </lineage>
</organism>
<dbReference type="PANTHER" id="PTHR10429">
    <property type="entry name" value="DNA-3-METHYLADENINE GLYCOSYLASE"/>
    <property type="match status" value="1"/>
</dbReference>
<keyword evidence="2 5" id="KW-0227">DNA damage</keyword>
<dbReference type="InterPro" id="IPR036995">
    <property type="entry name" value="MPG_sf"/>
</dbReference>
<keyword evidence="6" id="KW-0326">Glycosidase</keyword>
<dbReference type="HAMAP" id="MF_00527">
    <property type="entry name" value="3MGH"/>
    <property type="match status" value="1"/>
</dbReference>
<dbReference type="CDD" id="cd00540">
    <property type="entry name" value="AAG"/>
    <property type="match status" value="1"/>
</dbReference>
<dbReference type="FunFam" id="3.10.300.10:FF:000001">
    <property type="entry name" value="Putative 3-methyladenine DNA glycosylase"/>
    <property type="match status" value="1"/>
</dbReference>
<reference evidence="6" key="1">
    <citation type="submission" date="2015-05" db="EMBL/GenBank/DDBJ databases">
        <authorList>
            <person name="Rattei Thomas"/>
        </authorList>
    </citation>
    <scope>NUCLEOTIDE SEQUENCE</scope>
    <source>
        <strain evidence="6">DC9</strain>
    </source>
</reference>
<evidence type="ECO:0000256" key="5">
    <source>
        <dbReference type="HAMAP-Rule" id="MF_00527"/>
    </source>
</evidence>
<evidence type="ECO:0000256" key="3">
    <source>
        <dbReference type="ARBA" id="ARBA00022801"/>
    </source>
</evidence>
<dbReference type="InterPro" id="IPR011034">
    <property type="entry name" value="Formyl_transferase-like_C_sf"/>
</dbReference>